<name>A0A858RLB4_9BACT</name>
<keyword evidence="1" id="KW-0472">Membrane</keyword>
<gene>
    <name evidence="2" type="ORF">HHL09_18765</name>
</gene>
<feature type="transmembrane region" description="Helical" evidence="1">
    <location>
        <begin position="27"/>
        <end position="45"/>
    </location>
</feature>
<proteinExistence type="predicted"/>
<accession>A0A858RLB4</accession>
<dbReference type="Proteomes" id="UP000501812">
    <property type="component" value="Chromosome"/>
</dbReference>
<protein>
    <submittedName>
        <fullName evidence="2">Uncharacterized protein</fullName>
    </submittedName>
</protein>
<evidence type="ECO:0000313" key="2">
    <source>
        <dbReference type="EMBL" id="QJE97737.1"/>
    </source>
</evidence>
<organism evidence="2 3">
    <name type="scientific">Luteolibacter luteus</name>
    <dbReference type="NCBI Taxonomy" id="2728835"/>
    <lineage>
        <taxon>Bacteria</taxon>
        <taxon>Pseudomonadati</taxon>
        <taxon>Verrucomicrobiota</taxon>
        <taxon>Verrucomicrobiia</taxon>
        <taxon>Verrucomicrobiales</taxon>
        <taxon>Verrucomicrobiaceae</taxon>
        <taxon>Luteolibacter</taxon>
    </lineage>
</organism>
<keyword evidence="1" id="KW-1133">Transmembrane helix</keyword>
<keyword evidence="1" id="KW-0812">Transmembrane</keyword>
<dbReference type="RefSeq" id="WP_169456163.1">
    <property type="nucleotide sequence ID" value="NZ_CP051774.1"/>
</dbReference>
<evidence type="ECO:0000313" key="3">
    <source>
        <dbReference type="Proteomes" id="UP000501812"/>
    </source>
</evidence>
<evidence type="ECO:0000256" key="1">
    <source>
        <dbReference type="SAM" id="Phobius"/>
    </source>
</evidence>
<reference evidence="2 3" key="1">
    <citation type="submission" date="2020-04" db="EMBL/GenBank/DDBJ databases">
        <title>Luteolibacter sp. G-1-1-1 isolated from soil.</title>
        <authorList>
            <person name="Dahal R.H."/>
        </authorList>
    </citation>
    <scope>NUCLEOTIDE SEQUENCE [LARGE SCALE GENOMIC DNA]</scope>
    <source>
        <strain evidence="2 3">G-1-1-1</strain>
    </source>
</reference>
<dbReference type="AlphaFoldDB" id="A0A858RLB4"/>
<sequence>MKASPHKETLFSRRHLFASGKATTNQVIMGLAIVILAGFVVWRLFPRPDDGRAESCIVAPQLETKIANDEAVKLITKFEQQVINGSGDASRNFQTVTAETFQKLDNKTAAFLIGMRAADCFLKHRTAAGDQAAVETTRSMRDFLLEELRSEQGMQGAGTELMPGETAILKQSDLGKTALDEFTALDAKLK</sequence>
<keyword evidence="3" id="KW-1185">Reference proteome</keyword>
<dbReference type="KEGG" id="luo:HHL09_18765"/>
<dbReference type="EMBL" id="CP051774">
    <property type="protein sequence ID" value="QJE97737.1"/>
    <property type="molecule type" value="Genomic_DNA"/>
</dbReference>